<organism evidence="1 2">
    <name type="scientific">Pontibacter saemangeumensis</name>
    <dbReference type="NCBI Taxonomy" id="1084525"/>
    <lineage>
        <taxon>Bacteria</taxon>
        <taxon>Pseudomonadati</taxon>
        <taxon>Bacteroidota</taxon>
        <taxon>Cytophagia</taxon>
        <taxon>Cytophagales</taxon>
        <taxon>Hymenobacteraceae</taxon>
        <taxon>Pontibacter</taxon>
    </lineage>
</organism>
<keyword evidence="2" id="KW-1185">Reference proteome</keyword>
<proteinExistence type="predicted"/>
<gene>
    <name evidence="1" type="ORF">GCM10023188_14460</name>
</gene>
<dbReference type="RefSeq" id="WP_345157913.1">
    <property type="nucleotide sequence ID" value="NZ_BAABHC010000005.1"/>
</dbReference>
<protein>
    <submittedName>
        <fullName evidence="1">Uncharacterized protein</fullName>
    </submittedName>
</protein>
<accession>A0ABP8LGK5</accession>
<name>A0ABP8LGK5_9BACT</name>
<dbReference type="Proteomes" id="UP001500552">
    <property type="component" value="Unassembled WGS sequence"/>
</dbReference>
<sequence length="144" mass="16684">METPPLPEGMHEFRNADLHLIVDEQARLLYSEWVRRPSSAEYRESAGIFAECLRDRGIAYWIQDTSRLGEVPEEDLKAVLQELVPVAAASSLRKLARIASDEKSMARFLKLVNQAKAKLSTEIEIQQFRTYREATQWIWSFLRC</sequence>
<comment type="caution">
    <text evidence="1">The sequence shown here is derived from an EMBL/GenBank/DDBJ whole genome shotgun (WGS) entry which is preliminary data.</text>
</comment>
<dbReference type="EMBL" id="BAABHC010000005">
    <property type="protein sequence ID" value="GAA4429288.1"/>
    <property type="molecule type" value="Genomic_DNA"/>
</dbReference>
<evidence type="ECO:0000313" key="2">
    <source>
        <dbReference type="Proteomes" id="UP001500552"/>
    </source>
</evidence>
<reference evidence="2" key="1">
    <citation type="journal article" date="2019" name="Int. J. Syst. Evol. Microbiol.">
        <title>The Global Catalogue of Microorganisms (GCM) 10K type strain sequencing project: providing services to taxonomists for standard genome sequencing and annotation.</title>
        <authorList>
            <consortium name="The Broad Institute Genomics Platform"/>
            <consortium name="The Broad Institute Genome Sequencing Center for Infectious Disease"/>
            <person name="Wu L."/>
            <person name="Ma J."/>
        </authorList>
    </citation>
    <scope>NUCLEOTIDE SEQUENCE [LARGE SCALE GENOMIC DNA]</scope>
    <source>
        <strain evidence="2">JCM 17926</strain>
    </source>
</reference>
<evidence type="ECO:0000313" key="1">
    <source>
        <dbReference type="EMBL" id="GAA4429288.1"/>
    </source>
</evidence>